<keyword evidence="3" id="KW-0238">DNA-binding</keyword>
<evidence type="ECO:0000256" key="3">
    <source>
        <dbReference type="ARBA" id="ARBA00023125"/>
    </source>
</evidence>
<feature type="domain" description="HTH lysR-type" evidence="5">
    <location>
        <begin position="12"/>
        <end position="69"/>
    </location>
</feature>
<keyword evidence="2" id="KW-0805">Transcription regulation</keyword>
<keyword evidence="4" id="KW-0804">Transcription</keyword>
<dbReference type="PANTHER" id="PTHR30419">
    <property type="entry name" value="HTH-TYPE TRANSCRIPTIONAL REGULATOR YBHD"/>
    <property type="match status" value="1"/>
</dbReference>
<dbReference type="PRINTS" id="PR00039">
    <property type="entry name" value="HTHLYSR"/>
</dbReference>
<evidence type="ECO:0000256" key="1">
    <source>
        <dbReference type="ARBA" id="ARBA00009437"/>
    </source>
</evidence>
<dbReference type="Pfam" id="PF00126">
    <property type="entry name" value="HTH_1"/>
    <property type="match status" value="1"/>
</dbReference>
<evidence type="ECO:0000313" key="6">
    <source>
        <dbReference type="EMBL" id="SCU74617.1"/>
    </source>
</evidence>
<evidence type="ECO:0000256" key="4">
    <source>
        <dbReference type="ARBA" id="ARBA00023163"/>
    </source>
</evidence>
<dbReference type="InterPro" id="IPR000847">
    <property type="entry name" value="LysR_HTH_N"/>
</dbReference>
<evidence type="ECO:0000256" key="2">
    <source>
        <dbReference type="ARBA" id="ARBA00023015"/>
    </source>
</evidence>
<dbReference type="RefSeq" id="WP_340522212.1">
    <property type="nucleotide sequence ID" value="NZ_FMSH01000104.1"/>
</dbReference>
<dbReference type="GO" id="GO:0003700">
    <property type="term" value="F:DNA-binding transcription factor activity"/>
    <property type="evidence" value="ECO:0007669"/>
    <property type="project" value="InterPro"/>
</dbReference>
<dbReference type="InterPro" id="IPR005119">
    <property type="entry name" value="LysR_subst-bd"/>
</dbReference>
<dbReference type="PANTHER" id="PTHR30419:SF8">
    <property type="entry name" value="NITROGEN ASSIMILATION TRANSCRIPTIONAL ACTIVATOR-RELATED"/>
    <property type="match status" value="1"/>
</dbReference>
<dbReference type="PROSITE" id="PS50931">
    <property type="entry name" value="HTH_LYSR"/>
    <property type="match status" value="1"/>
</dbReference>
<dbReference type="SUPFAM" id="SSF53850">
    <property type="entry name" value="Periplasmic binding protein-like II"/>
    <property type="match status" value="1"/>
</dbReference>
<dbReference type="Gene3D" id="1.10.10.10">
    <property type="entry name" value="Winged helix-like DNA-binding domain superfamily/Winged helix DNA-binding domain"/>
    <property type="match status" value="1"/>
</dbReference>
<name>A0A1K0IBF9_CUPNE</name>
<dbReference type="GO" id="GO:0003677">
    <property type="term" value="F:DNA binding"/>
    <property type="evidence" value="ECO:0007669"/>
    <property type="project" value="UniProtKB-KW"/>
</dbReference>
<sequence>MSQSPISLGRKLRFSQIVVFEQVLRSGSILRAAQVLNMTQSAVTKVIHELEHQLGAALLVRGNRGVSPTEFGELVARRAKSLLAELRYMSEEVNAFQQGTAGQVLVGTLISASAVLLPRAIQLLKARAPAVVVTLRVAQMDQLLPALPVGDLDLVVGRVPEDGTWRTRSPQLEAETLYREPLCFVGGIQHPLAAPTPATLRDLLAFPWILPTRDSSLRQTADRMFRDAGVTPPANVVESLSVLTNVALMLDQATVGLMPDSAARQFAQAGLLAILPVPGLPDFGDIGCFAFTGREPAPAVELFRSCLREAAAGIATPATA</sequence>
<dbReference type="Gene3D" id="3.40.190.290">
    <property type="match status" value="1"/>
</dbReference>
<protein>
    <submittedName>
        <fullName evidence="6">Transcriptional regulator, LysR family</fullName>
    </submittedName>
</protein>
<dbReference type="InterPro" id="IPR036388">
    <property type="entry name" value="WH-like_DNA-bd_sf"/>
</dbReference>
<dbReference type="SUPFAM" id="SSF46785">
    <property type="entry name" value="Winged helix' DNA-binding domain"/>
    <property type="match status" value="1"/>
</dbReference>
<gene>
    <name evidence="6" type="ORF">CNECB9_1920012</name>
</gene>
<dbReference type="AlphaFoldDB" id="A0A1K0IBF9"/>
<dbReference type="InterPro" id="IPR036390">
    <property type="entry name" value="WH_DNA-bd_sf"/>
</dbReference>
<dbReference type="InterPro" id="IPR050950">
    <property type="entry name" value="HTH-type_LysR_regulators"/>
</dbReference>
<dbReference type="Pfam" id="PF03466">
    <property type="entry name" value="LysR_substrate"/>
    <property type="match status" value="1"/>
</dbReference>
<reference evidence="6" key="1">
    <citation type="submission" date="2016-09" db="EMBL/GenBank/DDBJ databases">
        <authorList>
            <person name="Capua I."/>
            <person name="De Benedictis P."/>
            <person name="Joannis T."/>
            <person name="Lombin L.H."/>
            <person name="Cattoli G."/>
        </authorList>
    </citation>
    <scope>NUCLEOTIDE SEQUENCE</scope>
    <source>
        <strain evidence="6">B9</strain>
    </source>
</reference>
<dbReference type="EMBL" id="FMSH01000104">
    <property type="protein sequence ID" value="SCU74617.1"/>
    <property type="molecule type" value="Genomic_DNA"/>
</dbReference>
<proteinExistence type="inferred from homology"/>
<comment type="similarity">
    <text evidence="1">Belongs to the LysR transcriptional regulatory family.</text>
</comment>
<evidence type="ECO:0000259" key="5">
    <source>
        <dbReference type="PROSITE" id="PS50931"/>
    </source>
</evidence>
<organism evidence="6">
    <name type="scientific">Cupriavidus necator</name>
    <name type="common">Alcaligenes eutrophus</name>
    <name type="synonym">Ralstonia eutropha</name>
    <dbReference type="NCBI Taxonomy" id="106590"/>
    <lineage>
        <taxon>Bacteria</taxon>
        <taxon>Pseudomonadati</taxon>
        <taxon>Pseudomonadota</taxon>
        <taxon>Betaproteobacteria</taxon>
        <taxon>Burkholderiales</taxon>
        <taxon>Burkholderiaceae</taxon>
        <taxon>Cupriavidus</taxon>
    </lineage>
</organism>
<accession>A0A1K0IBF9</accession>
<dbReference type="GO" id="GO:0005829">
    <property type="term" value="C:cytosol"/>
    <property type="evidence" value="ECO:0007669"/>
    <property type="project" value="TreeGrafter"/>
</dbReference>